<dbReference type="Proteomes" id="UP000695022">
    <property type="component" value="Unplaced"/>
</dbReference>
<feature type="compositionally biased region" description="Basic residues" evidence="1">
    <location>
        <begin position="206"/>
        <end position="228"/>
    </location>
</feature>
<dbReference type="PANTHER" id="PTHR33223:SF10">
    <property type="entry name" value="AMINOTRANSFERASE-LIKE PLANT MOBILE DOMAIN-CONTAINING PROTEIN"/>
    <property type="match status" value="1"/>
</dbReference>
<proteinExistence type="predicted"/>
<reference evidence="4" key="1">
    <citation type="submission" date="2025-08" db="UniProtKB">
        <authorList>
            <consortium name="RefSeq"/>
        </authorList>
    </citation>
    <scope>IDENTIFICATION</scope>
</reference>
<name>A0ABM1F423_PRICU</name>
<sequence length="292" mass="33522">MQELIPPNFKLSQFESYDGTSDPVDHLEAFRTMMLLHGAPDTILCRAFPSTLKGAARNWYSTLKSGTIFSFDQMSHQFVAHFVSSRCPRKGSEFLMNIRQREGESIRAYINRFNVAVLEVWNLDQSVAMAALKGGLQKNDLLFSLEKKYPRDFADLLARAEGYVRAEEAFKMKDEETARERQAGDSSKPAVGKRSREAQPRSRSPPGHKRAHTLPRVRRQRSLNHGVRRGSPPGRFCNYAPLNASKTQVPMEVREQLPRPERMRTHLGKRNLNKFCLYHHDHGHDMEECIQL</sequence>
<dbReference type="GeneID" id="106819047"/>
<evidence type="ECO:0000259" key="2">
    <source>
        <dbReference type="Pfam" id="PF03732"/>
    </source>
</evidence>
<evidence type="ECO:0000313" key="4">
    <source>
        <dbReference type="RefSeq" id="XP_014679194.1"/>
    </source>
</evidence>
<dbReference type="PANTHER" id="PTHR33223">
    <property type="entry name" value="CCHC-TYPE DOMAIN-CONTAINING PROTEIN"/>
    <property type="match status" value="1"/>
</dbReference>
<feature type="compositionally biased region" description="Basic and acidic residues" evidence="1">
    <location>
        <begin position="173"/>
        <end position="183"/>
    </location>
</feature>
<evidence type="ECO:0000313" key="3">
    <source>
        <dbReference type="Proteomes" id="UP000695022"/>
    </source>
</evidence>
<accession>A0ABM1F423</accession>
<dbReference type="Pfam" id="PF03732">
    <property type="entry name" value="Retrotrans_gag"/>
    <property type="match status" value="1"/>
</dbReference>
<feature type="domain" description="Retrotransposon gag" evidence="2">
    <location>
        <begin position="47"/>
        <end position="137"/>
    </location>
</feature>
<protein>
    <submittedName>
        <fullName evidence="4">Uncharacterized protein LOC106819047</fullName>
    </submittedName>
</protein>
<gene>
    <name evidence="4" type="primary">LOC106819047</name>
</gene>
<dbReference type="RefSeq" id="XP_014679194.1">
    <property type="nucleotide sequence ID" value="XM_014823708.1"/>
</dbReference>
<organism evidence="3 4">
    <name type="scientific">Priapulus caudatus</name>
    <name type="common">Priapulid worm</name>
    <dbReference type="NCBI Taxonomy" id="37621"/>
    <lineage>
        <taxon>Eukaryota</taxon>
        <taxon>Metazoa</taxon>
        <taxon>Ecdysozoa</taxon>
        <taxon>Scalidophora</taxon>
        <taxon>Priapulida</taxon>
        <taxon>Priapulimorpha</taxon>
        <taxon>Priapulimorphida</taxon>
        <taxon>Priapulidae</taxon>
        <taxon>Priapulus</taxon>
    </lineage>
</organism>
<keyword evidence="3" id="KW-1185">Reference proteome</keyword>
<evidence type="ECO:0000256" key="1">
    <source>
        <dbReference type="SAM" id="MobiDB-lite"/>
    </source>
</evidence>
<feature type="region of interest" description="Disordered" evidence="1">
    <location>
        <begin position="173"/>
        <end position="241"/>
    </location>
</feature>
<dbReference type="InterPro" id="IPR005162">
    <property type="entry name" value="Retrotrans_gag_dom"/>
</dbReference>